<proteinExistence type="predicted"/>
<keyword evidence="3" id="KW-1185">Reference proteome</keyword>
<dbReference type="AlphaFoldDB" id="A0A6A5JVY0"/>
<sequence>MQKEPADNKGIKNLMRILDRSLAKAATYLRKFDERAYNRMRCSHRDTSKLALSNVDRRQAAEAHKAWFAKDSDRARNSSFCLGGIGSRVMVSISTGAGTGYHYDEGDDGHFYSVILVLGIGGLLRLPYTVYQLYVRPGDVLIKKLSWNYNHYSNDVQVMERGGLLRSPGKREY</sequence>
<organism evidence="2 3">
    <name type="scientific">Decorospora gaudefroyi</name>
    <dbReference type="NCBI Taxonomy" id="184978"/>
    <lineage>
        <taxon>Eukaryota</taxon>
        <taxon>Fungi</taxon>
        <taxon>Dikarya</taxon>
        <taxon>Ascomycota</taxon>
        <taxon>Pezizomycotina</taxon>
        <taxon>Dothideomycetes</taxon>
        <taxon>Pleosporomycetidae</taxon>
        <taxon>Pleosporales</taxon>
        <taxon>Pleosporineae</taxon>
        <taxon>Pleosporaceae</taxon>
        <taxon>Decorospora</taxon>
    </lineage>
</organism>
<feature type="transmembrane region" description="Helical" evidence="1">
    <location>
        <begin position="80"/>
        <end position="103"/>
    </location>
</feature>
<gene>
    <name evidence="2" type="ORF">BDW02DRAFT_537881</name>
</gene>
<protein>
    <submittedName>
        <fullName evidence="2">Uncharacterized protein</fullName>
    </submittedName>
</protein>
<keyword evidence="1" id="KW-0812">Transmembrane</keyword>
<evidence type="ECO:0000313" key="3">
    <source>
        <dbReference type="Proteomes" id="UP000800040"/>
    </source>
</evidence>
<feature type="transmembrane region" description="Helical" evidence="1">
    <location>
        <begin position="109"/>
        <end position="128"/>
    </location>
</feature>
<evidence type="ECO:0000313" key="2">
    <source>
        <dbReference type="EMBL" id="KAF1828605.1"/>
    </source>
</evidence>
<reference evidence="2" key="1">
    <citation type="submission" date="2020-01" db="EMBL/GenBank/DDBJ databases">
        <authorList>
            <consortium name="DOE Joint Genome Institute"/>
            <person name="Haridas S."/>
            <person name="Albert R."/>
            <person name="Binder M."/>
            <person name="Bloem J."/>
            <person name="Labutti K."/>
            <person name="Salamov A."/>
            <person name="Andreopoulos B."/>
            <person name="Baker S.E."/>
            <person name="Barry K."/>
            <person name="Bills G."/>
            <person name="Bluhm B.H."/>
            <person name="Cannon C."/>
            <person name="Castanera R."/>
            <person name="Culley D.E."/>
            <person name="Daum C."/>
            <person name="Ezra D."/>
            <person name="Gonzalez J.B."/>
            <person name="Henrissat B."/>
            <person name="Kuo A."/>
            <person name="Liang C."/>
            <person name="Lipzen A."/>
            <person name="Lutzoni F."/>
            <person name="Magnuson J."/>
            <person name="Mondo S."/>
            <person name="Nolan M."/>
            <person name="Ohm R."/>
            <person name="Pangilinan J."/>
            <person name="Park H.-J."/>
            <person name="Ramirez L."/>
            <person name="Alfaro M."/>
            <person name="Sun H."/>
            <person name="Tritt A."/>
            <person name="Yoshinaga Y."/>
            <person name="Zwiers L.-H."/>
            <person name="Turgeon B.G."/>
            <person name="Goodwin S.B."/>
            <person name="Spatafora J.W."/>
            <person name="Crous P.W."/>
            <person name="Grigoriev I.V."/>
        </authorList>
    </citation>
    <scope>NUCLEOTIDE SEQUENCE</scope>
    <source>
        <strain evidence="2">P77</strain>
    </source>
</reference>
<dbReference type="EMBL" id="ML975521">
    <property type="protein sequence ID" value="KAF1828605.1"/>
    <property type="molecule type" value="Genomic_DNA"/>
</dbReference>
<evidence type="ECO:0000256" key="1">
    <source>
        <dbReference type="SAM" id="Phobius"/>
    </source>
</evidence>
<accession>A0A6A5JVY0</accession>
<dbReference type="Proteomes" id="UP000800040">
    <property type="component" value="Unassembled WGS sequence"/>
</dbReference>
<name>A0A6A5JVY0_9PLEO</name>
<keyword evidence="1" id="KW-1133">Transmembrane helix</keyword>
<dbReference type="OrthoDB" id="3764734at2759"/>
<keyword evidence="1" id="KW-0472">Membrane</keyword>